<dbReference type="AlphaFoldDB" id="A0A3D3RFQ3"/>
<comment type="caution">
    <text evidence="2">The sequence shown here is derived from an EMBL/GenBank/DDBJ whole genome shotgun (WGS) entry which is preliminary data.</text>
</comment>
<organism evidence="2 3">
    <name type="scientific">Gimesia maris</name>
    <dbReference type="NCBI Taxonomy" id="122"/>
    <lineage>
        <taxon>Bacteria</taxon>
        <taxon>Pseudomonadati</taxon>
        <taxon>Planctomycetota</taxon>
        <taxon>Planctomycetia</taxon>
        <taxon>Planctomycetales</taxon>
        <taxon>Planctomycetaceae</taxon>
        <taxon>Gimesia</taxon>
    </lineage>
</organism>
<dbReference type="Pfam" id="PF13175">
    <property type="entry name" value="AAA_15"/>
    <property type="match status" value="1"/>
</dbReference>
<dbReference type="PANTHER" id="PTHR43581">
    <property type="entry name" value="ATP/GTP PHOSPHATASE"/>
    <property type="match status" value="1"/>
</dbReference>
<dbReference type="Gene3D" id="3.40.50.300">
    <property type="entry name" value="P-loop containing nucleotide triphosphate hydrolases"/>
    <property type="match status" value="1"/>
</dbReference>
<protein>
    <recommendedName>
        <fullName evidence="1">Endonuclease GajA/Old nuclease/RecF-like AAA domain-containing protein</fullName>
    </recommendedName>
</protein>
<evidence type="ECO:0000259" key="1">
    <source>
        <dbReference type="Pfam" id="PF13175"/>
    </source>
</evidence>
<dbReference type="InterPro" id="IPR027417">
    <property type="entry name" value="P-loop_NTPase"/>
</dbReference>
<dbReference type="EMBL" id="DQAY01000181">
    <property type="protein sequence ID" value="HCO26857.1"/>
    <property type="molecule type" value="Genomic_DNA"/>
</dbReference>
<sequence>MRLSKIRIKNFKSLNEIELFIPKKDDSRAGSADFLSLVGPNNAGKSSILQAIELACPNTNLKKPILDHFPNRDLSNSPIEVEMLFEEIDVEESNNWIIKRCVNQNKIELLRRWDSDGEKISASPETLVKLPVYEFEELSVDKTKEYPTRTVLSKNEKWKPVLEKYDTNQGSKSPISKKIWHEIIDLAVSEYPDLVKDSGAYSWQNPTGLELTCLKNL</sequence>
<dbReference type="InterPro" id="IPR041685">
    <property type="entry name" value="AAA_GajA/Old/RecF-like"/>
</dbReference>
<name>A0A3D3RFQ3_9PLAN</name>
<accession>A0A3D3RFQ3</accession>
<dbReference type="SUPFAM" id="SSF52540">
    <property type="entry name" value="P-loop containing nucleoside triphosphate hydrolases"/>
    <property type="match status" value="1"/>
</dbReference>
<dbReference type="PANTHER" id="PTHR43581:SF4">
    <property type="entry name" value="ATP_GTP PHOSPHATASE"/>
    <property type="match status" value="1"/>
</dbReference>
<dbReference type="InterPro" id="IPR051396">
    <property type="entry name" value="Bact_Antivir_Def_Nuclease"/>
</dbReference>
<feature type="domain" description="Endonuclease GajA/Old nuclease/RecF-like AAA" evidence="1">
    <location>
        <begin position="1"/>
        <end position="170"/>
    </location>
</feature>
<feature type="non-terminal residue" evidence="2">
    <location>
        <position position="217"/>
    </location>
</feature>
<gene>
    <name evidence="2" type="ORF">DIT97_29030</name>
</gene>
<evidence type="ECO:0000313" key="2">
    <source>
        <dbReference type="EMBL" id="HCO26857.1"/>
    </source>
</evidence>
<proteinExistence type="predicted"/>
<reference evidence="2 3" key="1">
    <citation type="journal article" date="2018" name="Nat. Biotechnol.">
        <title>A standardized bacterial taxonomy based on genome phylogeny substantially revises the tree of life.</title>
        <authorList>
            <person name="Parks D.H."/>
            <person name="Chuvochina M."/>
            <person name="Waite D.W."/>
            <person name="Rinke C."/>
            <person name="Skarshewski A."/>
            <person name="Chaumeil P.A."/>
            <person name="Hugenholtz P."/>
        </authorList>
    </citation>
    <scope>NUCLEOTIDE SEQUENCE [LARGE SCALE GENOMIC DNA]</scope>
    <source>
        <strain evidence="2">UBA9375</strain>
    </source>
</reference>
<evidence type="ECO:0000313" key="3">
    <source>
        <dbReference type="Proteomes" id="UP000263642"/>
    </source>
</evidence>
<dbReference type="Proteomes" id="UP000263642">
    <property type="component" value="Unassembled WGS sequence"/>
</dbReference>